<evidence type="ECO:0000259" key="2">
    <source>
        <dbReference type="Pfam" id="PF00144"/>
    </source>
</evidence>
<dbReference type="SUPFAM" id="SSF56601">
    <property type="entry name" value="beta-lactamase/transpeptidase-like"/>
    <property type="match status" value="1"/>
</dbReference>
<accession>A0ABT2VMN2</accession>
<dbReference type="InterPro" id="IPR012338">
    <property type="entry name" value="Beta-lactam/transpept-like"/>
</dbReference>
<protein>
    <submittedName>
        <fullName evidence="3">Beta-lactamase family protein</fullName>
    </submittedName>
</protein>
<evidence type="ECO:0000313" key="3">
    <source>
        <dbReference type="EMBL" id="MCU7554575.1"/>
    </source>
</evidence>
<dbReference type="Proteomes" id="UP001209257">
    <property type="component" value="Unassembled WGS sequence"/>
</dbReference>
<dbReference type="InterPro" id="IPR001466">
    <property type="entry name" value="Beta-lactam-related"/>
</dbReference>
<feature type="signal peptide" evidence="1">
    <location>
        <begin position="1"/>
        <end position="20"/>
    </location>
</feature>
<comment type="caution">
    <text evidence="3">The sequence shown here is derived from an EMBL/GenBank/DDBJ whole genome shotgun (WGS) entry which is preliminary data.</text>
</comment>
<dbReference type="InterPro" id="IPR050789">
    <property type="entry name" value="Diverse_Enzym_Activities"/>
</dbReference>
<reference evidence="4" key="1">
    <citation type="submission" date="2023-07" db="EMBL/GenBank/DDBJ databases">
        <title>Study on multiphase classification of strain Alteromonas salexigens isolated from the Yellow Sea.</title>
        <authorList>
            <person name="Sun L."/>
        </authorList>
    </citation>
    <scope>NUCLEOTIDE SEQUENCE [LARGE SCALE GENOMIC DNA]</scope>
    <source>
        <strain evidence="4">ASW11-19</strain>
    </source>
</reference>
<organism evidence="3 4">
    <name type="scientific">Alteromonas salexigens</name>
    <dbReference type="NCBI Taxonomy" id="2982530"/>
    <lineage>
        <taxon>Bacteria</taxon>
        <taxon>Pseudomonadati</taxon>
        <taxon>Pseudomonadota</taxon>
        <taxon>Gammaproteobacteria</taxon>
        <taxon>Alteromonadales</taxon>
        <taxon>Alteromonadaceae</taxon>
        <taxon>Alteromonas/Salinimonas group</taxon>
        <taxon>Alteromonas</taxon>
    </lineage>
</organism>
<proteinExistence type="predicted"/>
<dbReference type="EMBL" id="JAOTJC010000007">
    <property type="protein sequence ID" value="MCU7554575.1"/>
    <property type="molecule type" value="Genomic_DNA"/>
</dbReference>
<dbReference type="PANTHER" id="PTHR43283">
    <property type="entry name" value="BETA-LACTAMASE-RELATED"/>
    <property type="match status" value="1"/>
</dbReference>
<dbReference type="RefSeq" id="WP_262993324.1">
    <property type="nucleotide sequence ID" value="NZ_JAOTJC010000007.1"/>
</dbReference>
<evidence type="ECO:0000256" key="1">
    <source>
        <dbReference type="SAM" id="SignalP"/>
    </source>
</evidence>
<keyword evidence="1" id="KW-0732">Signal</keyword>
<feature type="chain" id="PRO_5045092222" evidence="1">
    <location>
        <begin position="21"/>
        <end position="385"/>
    </location>
</feature>
<feature type="domain" description="Beta-lactamase-related" evidence="2">
    <location>
        <begin position="36"/>
        <end position="344"/>
    </location>
</feature>
<keyword evidence="4" id="KW-1185">Reference proteome</keyword>
<dbReference type="Pfam" id="PF00144">
    <property type="entry name" value="Beta-lactamase"/>
    <property type="match status" value="1"/>
</dbReference>
<gene>
    <name evidence="3" type="ORF">OCL06_08180</name>
</gene>
<dbReference type="Gene3D" id="3.40.710.10">
    <property type="entry name" value="DD-peptidase/beta-lactamase superfamily"/>
    <property type="match status" value="2"/>
</dbReference>
<sequence length="385" mass="42747">MYLQILTPILLLLMSLNAFGANQTASDRGGKWSDLETTFEQHAKENGMPGMAAAVVKEGQIVWSYTRGYSEANNEIPVSLDTPFWIASVTKPFVGLTYLLLEHEGKVALSEKAHKTPNFQSLCTWLASTEIPFAKGMTCSREITIEHILKHQTNAVPGTTFMYNPILYSRLSRHLEHKLGEGVDAVEGRHNRLGQLIESYILTPAGMNKTMASMWDPAKAGVLQQIADGFRVNANGERQKLPQPEKHIAGGAGVVSTINDLVKFERHVMLGTLLPDEVTNKLSAWPAFEDGSAAPYGYGWYFEKYQQETLMWHSGWDPEHGYSAMYLRIPDRKLTLIVLANTESLYWANSLTKAEIVKSPLARAFLEEAVAANAGMSKITHCKAC</sequence>
<name>A0ABT2VMN2_9ALTE</name>
<evidence type="ECO:0000313" key="4">
    <source>
        <dbReference type="Proteomes" id="UP001209257"/>
    </source>
</evidence>